<dbReference type="AlphaFoldDB" id="A0A0L6JT88"/>
<evidence type="ECO:0000313" key="1">
    <source>
        <dbReference type="EMBL" id="KNY28919.1"/>
    </source>
</evidence>
<dbReference type="RefSeq" id="WP_036937516.1">
    <property type="nucleotide sequence ID" value="NZ_JQKC01000005.1"/>
</dbReference>
<comment type="caution">
    <text evidence="1">The sequence shown here is derived from an EMBL/GenBank/DDBJ whole genome shotgun (WGS) entry which is preliminary data.</text>
</comment>
<evidence type="ECO:0000313" key="2">
    <source>
        <dbReference type="Proteomes" id="UP000036923"/>
    </source>
</evidence>
<name>A0A0L6JT88_9FIRM</name>
<gene>
    <name evidence="1" type="ORF">Bccel_4193</name>
</gene>
<dbReference type="EMBL" id="LGTC01000001">
    <property type="protein sequence ID" value="KNY28919.1"/>
    <property type="molecule type" value="Genomic_DNA"/>
</dbReference>
<keyword evidence="2" id="KW-1185">Reference proteome</keyword>
<dbReference type="Gene3D" id="2.40.10.220">
    <property type="entry name" value="predicted glycosyltransferase like domains"/>
    <property type="match status" value="1"/>
</dbReference>
<dbReference type="OrthoDB" id="3493at2"/>
<organism evidence="1 2">
    <name type="scientific">Pseudobacteroides cellulosolvens ATCC 35603 = DSM 2933</name>
    <dbReference type="NCBI Taxonomy" id="398512"/>
    <lineage>
        <taxon>Bacteria</taxon>
        <taxon>Bacillati</taxon>
        <taxon>Bacillota</taxon>
        <taxon>Clostridia</taxon>
        <taxon>Eubacteriales</taxon>
        <taxon>Oscillospiraceae</taxon>
        <taxon>Pseudobacteroides</taxon>
    </lineage>
</organism>
<reference evidence="2" key="1">
    <citation type="submission" date="2015-07" db="EMBL/GenBank/DDBJ databases">
        <title>Near-Complete Genome Sequence of the Cellulolytic Bacterium Bacteroides (Pseudobacteroides) cellulosolvens ATCC 35603.</title>
        <authorList>
            <person name="Dassa B."/>
            <person name="Utturkar S.M."/>
            <person name="Klingeman D.M."/>
            <person name="Hurt R.A."/>
            <person name="Keller M."/>
            <person name="Xu J."/>
            <person name="Reddy Y.H.K."/>
            <person name="Borovok I."/>
            <person name="Grinberg I.R."/>
            <person name="Lamed R."/>
            <person name="Zhivin O."/>
            <person name="Bayer E.A."/>
            <person name="Brown S.D."/>
        </authorList>
    </citation>
    <scope>NUCLEOTIDE SEQUENCE [LARGE SCALE GENOMIC DNA]</scope>
    <source>
        <strain evidence="2">DSM 2933</strain>
    </source>
</reference>
<dbReference type="Proteomes" id="UP000036923">
    <property type="component" value="Unassembled WGS sequence"/>
</dbReference>
<proteinExistence type="predicted"/>
<sequence length="535" mass="63353">MLEVKELEINDISDSEYIEKLFKKLSKKKNMDIMVTLEDEKTINTTLEFTDNEVFITNAMFRNQRIKVTFIYNDYAFYFFTHIDSLLKMGMPKTIYQLTKRQLERYIIQEDENAYIIMNKQKYRIVNIHTKGLSFQGSKKDLAVGDLLRNFTISLDDVVIFVDAEVRHVQKSEDMYIYGLAYKDIYWLDKMQIIKYVLKNSHTNLKNMSDYSQDEIYELFDKSGYLELSNIGIESNFPEMINVLRKMDNMPHISKSFVYVDKNNHILSGASIIKLYNYTFLAHHLAVKKEAKLNMTCKMDIYKAIQNYILNHDYFKYYLAYFDRDLDWHKGLLQRISEHINNPGKFLFEELIWFVASISDSNSNERNVPYMVEELYDANEFINYSDRNLREIEKGCYCYNEDIHLDKIKNIYSVKDLYAERKIFRVIEKGDIVAYVVAEAYTSGLNLFNCVDCAKVYFIHTNIDQNAFLKAICVGLSSFYQKLNKKYFHILINSDYSINFDNINVENLKRIIAARVIANNDGVREYKNYFKTMMG</sequence>
<dbReference type="eggNOG" id="ENOG5033TCM">
    <property type="taxonomic scope" value="Bacteria"/>
</dbReference>
<accession>A0A0L6JT88</accession>
<protein>
    <submittedName>
        <fullName evidence="1">Uncharacterized protein</fullName>
    </submittedName>
</protein>